<keyword evidence="2" id="KW-1185">Reference proteome</keyword>
<dbReference type="AlphaFoldDB" id="A0A2S7UT90"/>
<accession>A0A2S7UT90</accession>
<gene>
    <name evidence="1" type="ORF">BTO11_05625</name>
</gene>
<dbReference type="Proteomes" id="UP000239007">
    <property type="component" value="Unassembled WGS sequence"/>
</dbReference>
<protein>
    <submittedName>
        <fullName evidence="1">Uncharacterized protein</fullName>
    </submittedName>
</protein>
<organism evidence="1 2">
    <name type="scientific">Psychrosphaera saromensis</name>
    <dbReference type="NCBI Taxonomy" id="716813"/>
    <lineage>
        <taxon>Bacteria</taxon>
        <taxon>Pseudomonadati</taxon>
        <taxon>Pseudomonadota</taxon>
        <taxon>Gammaproteobacteria</taxon>
        <taxon>Alteromonadales</taxon>
        <taxon>Pseudoalteromonadaceae</taxon>
        <taxon>Psychrosphaera</taxon>
    </lineage>
</organism>
<evidence type="ECO:0000313" key="2">
    <source>
        <dbReference type="Proteomes" id="UP000239007"/>
    </source>
</evidence>
<dbReference type="EMBL" id="MSCH01000003">
    <property type="protein sequence ID" value="PQJ53194.1"/>
    <property type="molecule type" value="Genomic_DNA"/>
</dbReference>
<proteinExistence type="predicted"/>
<evidence type="ECO:0000313" key="1">
    <source>
        <dbReference type="EMBL" id="PQJ53194.1"/>
    </source>
</evidence>
<name>A0A2S7UT90_9GAMM</name>
<reference evidence="1 2" key="1">
    <citation type="submission" date="2016-12" db="EMBL/GenBank/DDBJ databases">
        <title>Diversity of luminous bacteria.</title>
        <authorList>
            <person name="Yoshizawa S."/>
            <person name="Kogure K."/>
        </authorList>
    </citation>
    <scope>NUCLEOTIDE SEQUENCE [LARGE SCALE GENOMIC DNA]</scope>
    <source>
        <strain evidence="1 2">SA4-48</strain>
    </source>
</reference>
<comment type="caution">
    <text evidence="1">The sequence shown here is derived from an EMBL/GenBank/DDBJ whole genome shotgun (WGS) entry which is preliminary data.</text>
</comment>
<sequence length="173" mass="19644">MGNVMSINNIEEKDVLTQAQELPKELTPERDLWAGIEQAIAKTPQQNGYETSISWQQFGKIAAAFAPIALVLGIWLSTSNEASRNSNWTNPLIASYEIQKKQLLQNVNLEHPIVNNWQSSMKELELAEKALIKALKNQPEDPALMKMLNQVYQSQISLIQKAYKPQLQTYHQI</sequence>